<dbReference type="InterPro" id="IPR025326">
    <property type="entry name" value="DUF4232"/>
</dbReference>
<sequence length="173" mass="17721">MKKNIGTALAAGALTAAALAGSAVQAQAAPAGDSTAIAACSFQDTEATMQDLPTPINHHLLTLTNTGDSRCIAYGAPWTTFGARQDPAGVVEDSQPQSTVVLDPGQSAYAGILLSSAEGSGGHRAANIRVALSDRDGGEQRGGHVLSALPDTWVDNTVRVTYWQSGVADAVRY</sequence>
<evidence type="ECO:0000259" key="2">
    <source>
        <dbReference type="Pfam" id="PF14016"/>
    </source>
</evidence>
<dbReference type="EMBL" id="BAAABW010000033">
    <property type="protein sequence ID" value="GAA0375154.1"/>
    <property type="molecule type" value="Genomic_DNA"/>
</dbReference>
<feature type="chain" id="PRO_5047201524" description="DUF4232 domain-containing protein" evidence="1">
    <location>
        <begin position="29"/>
        <end position="173"/>
    </location>
</feature>
<name>A0ABP3HPU6_9ACTN</name>
<organism evidence="3 4">
    <name type="scientific">Streptomyces blastmyceticus</name>
    <dbReference type="NCBI Taxonomy" id="68180"/>
    <lineage>
        <taxon>Bacteria</taxon>
        <taxon>Bacillati</taxon>
        <taxon>Actinomycetota</taxon>
        <taxon>Actinomycetes</taxon>
        <taxon>Kitasatosporales</taxon>
        <taxon>Streptomycetaceae</taxon>
        <taxon>Streptomyces</taxon>
    </lineage>
</organism>
<keyword evidence="1" id="KW-0732">Signal</keyword>
<feature type="domain" description="DUF4232" evidence="2">
    <location>
        <begin position="40"/>
        <end position="164"/>
    </location>
</feature>
<comment type="caution">
    <text evidence="3">The sequence shown here is derived from an EMBL/GenBank/DDBJ whole genome shotgun (WGS) entry which is preliminary data.</text>
</comment>
<evidence type="ECO:0000313" key="3">
    <source>
        <dbReference type="EMBL" id="GAA0375154.1"/>
    </source>
</evidence>
<dbReference type="Proteomes" id="UP001500063">
    <property type="component" value="Unassembled WGS sequence"/>
</dbReference>
<feature type="signal peptide" evidence="1">
    <location>
        <begin position="1"/>
        <end position="28"/>
    </location>
</feature>
<keyword evidence="4" id="KW-1185">Reference proteome</keyword>
<dbReference type="RefSeq" id="WP_344123158.1">
    <property type="nucleotide sequence ID" value="NZ_BAAABW010000033.1"/>
</dbReference>
<gene>
    <name evidence="3" type="ORF">GCM10010319_62070</name>
</gene>
<accession>A0ABP3HPU6</accession>
<dbReference type="Pfam" id="PF14016">
    <property type="entry name" value="DUF4232"/>
    <property type="match status" value="1"/>
</dbReference>
<evidence type="ECO:0000313" key="4">
    <source>
        <dbReference type="Proteomes" id="UP001500063"/>
    </source>
</evidence>
<protein>
    <recommendedName>
        <fullName evidence="2">DUF4232 domain-containing protein</fullName>
    </recommendedName>
</protein>
<reference evidence="4" key="1">
    <citation type="journal article" date="2019" name="Int. J. Syst. Evol. Microbiol.">
        <title>The Global Catalogue of Microorganisms (GCM) 10K type strain sequencing project: providing services to taxonomists for standard genome sequencing and annotation.</title>
        <authorList>
            <consortium name="The Broad Institute Genomics Platform"/>
            <consortium name="The Broad Institute Genome Sequencing Center for Infectious Disease"/>
            <person name="Wu L."/>
            <person name="Ma J."/>
        </authorList>
    </citation>
    <scope>NUCLEOTIDE SEQUENCE [LARGE SCALE GENOMIC DNA]</scope>
    <source>
        <strain evidence="4">JCM 4565</strain>
    </source>
</reference>
<proteinExistence type="predicted"/>
<evidence type="ECO:0000256" key="1">
    <source>
        <dbReference type="SAM" id="SignalP"/>
    </source>
</evidence>